<gene>
    <name evidence="9" type="ORF">EDB95_4832</name>
</gene>
<evidence type="ECO:0000256" key="1">
    <source>
        <dbReference type="ARBA" id="ARBA00004571"/>
    </source>
</evidence>
<comment type="similarity">
    <text evidence="7">Belongs to the TonB-dependent receptor family.</text>
</comment>
<evidence type="ECO:0000256" key="3">
    <source>
        <dbReference type="ARBA" id="ARBA00022452"/>
    </source>
</evidence>
<sequence>MLLVCTPSYAQHPYVPAASKHTPVALVPLLQVLKELNRTRGVYFLYTARSVGETLVNDTYNVNAELEDILTQILKGTHLHYRKVNALTFVILEGDAATNPGPTGNLLQEAGMSIVGNTQLTGLVSSTEAGPLAGVTVRVKGDGPKGPWAITDETGAFSIQAPPGSALVFSSVGYEDRVMEAGTGPLQVILKPAKRELNEVVLTALGIKKPNKSVGYATTTIPGYDLTQSRETNLGNAFTGKVAGVSVAGDATGPSGSSRVIIRGNASVMGNNQPLYLVDGIPYDNTNWGGFASQYGGKDYGDGLSNINPDDIESIQVLKGVAASALYGYRGGNGAILVTTKSGADARGIRVEVNNNVTVNRVIDERDFQYVYGQGTMGTKDTTQIANMSYPYYSWGGKMDGSRAVNFLGNSYAYLPQRRNFEHFYKTGVTNQTSLAVSGGNSKGHFRLGVSDLYLDAVIPNSDMKDQGINFNSTLNITSHLQLTTTCDYVFEQVKNRASFSDAPGNLIATTLYLANSFDIRWLEPQVNASGSELLPGTGATYFSNPYFVAYRFENNTDRNRLTGAITLRYNFLHGFFAQGQVTRDGYVFDVTDVVPTGTGYATGGEFTQYELNFRELNENFMMGWNRQFGRDLKMTIDGGGNSQDNLTQDYGVGMVPTLVQGVAEQPAASPFNIPYVYTAANILQKPYTRGYAHYRVNSFYGILDVGYKNYLYLTATARNDWYSTLSIASDRYLYPSLSGSFVFSEVWHLPKWISLGKWRASYAQASNGTSPYQNVLNYGIQNYVISGQSLGYVAQSYIPNAHLKPVSIREWETGLNLGLLGGRLGLDVAYYNKKTADDILPVSISATSGYTGDYLNTGSVRNEGVELLVTATPVKAGHFQWDLSWNYANNASKVLNLGPGTPSYVISGAQARWGGEVSVSNVVGLPYGQIVGYAYKRDAHGNILYNSGGEPDQTGVVPLGSGVYKVTGGVSNQLHYRNWTLSWLIDYKFGARIYSQTNLLLYFYGLQKTTLQGREGGYVGKGVNDITGKPNSVSVPAEQYFQDISAGGSDHIAEEFIYDASFIKLRSFSLSYSIPPSHLQGSRIRGVCISLVGRNVLTLLKHTPNIDPESNLNATNGQGLELSGYPTIRSLGFNVNLKF</sequence>
<name>A0A4R8DHI5_9BACT</name>
<proteinExistence type="inferred from homology"/>
<evidence type="ECO:0000313" key="9">
    <source>
        <dbReference type="EMBL" id="TDW96995.1"/>
    </source>
</evidence>
<organism evidence="9 10">
    <name type="scientific">Dinghuibacter silviterrae</name>
    <dbReference type="NCBI Taxonomy" id="1539049"/>
    <lineage>
        <taxon>Bacteria</taxon>
        <taxon>Pseudomonadati</taxon>
        <taxon>Bacteroidota</taxon>
        <taxon>Chitinophagia</taxon>
        <taxon>Chitinophagales</taxon>
        <taxon>Chitinophagaceae</taxon>
        <taxon>Dinghuibacter</taxon>
    </lineage>
</organism>
<keyword evidence="6 7" id="KW-0998">Cell outer membrane</keyword>
<evidence type="ECO:0000256" key="5">
    <source>
        <dbReference type="ARBA" id="ARBA00023136"/>
    </source>
</evidence>
<comment type="caution">
    <text evidence="9">The sequence shown here is derived from an EMBL/GenBank/DDBJ whole genome shotgun (WGS) entry which is preliminary data.</text>
</comment>
<accession>A0A4R8DHI5</accession>
<dbReference type="InterPro" id="IPR023996">
    <property type="entry name" value="TonB-dep_OMP_SusC/RagA"/>
</dbReference>
<dbReference type="AlphaFoldDB" id="A0A4R8DHI5"/>
<evidence type="ECO:0000256" key="6">
    <source>
        <dbReference type="ARBA" id="ARBA00023237"/>
    </source>
</evidence>
<dbReference type="InterPro" id="IPR037066">
    <property type="entry name" value="Plug_dom_sf"/>
</dbReference>
<evidence type="ECO:0000259" key="8">
    <source>
        <dbReference type="Pfam" id="PF07715"/>
    </source>
</evidence>
<dbReference type="Pfam" id="PF13715">
    <property type="entry name" value="CarbopepD_reg_2"/>
    <property type="match status" value="1"/>
</dbReference>
<comment type="subcellular location">
    <subcellularLocation>
        <location evidence="1 7">Cell outer membrane</location>
        <topology evidence="1 7">Multi-pass membrane protein</topology>
    </subcellularLocation>
</comment>
<reference evidence="9 10" key="1">
    <citation type="submission" date="2019-03" db="EMBL/GenBank/DDBJ databases">
        <title>Genomic Encyclopedia of Type Strains, Phase IV (KMG-IV): sequencing the most valuable type-strain genomes for metagenomic binning, comparative biology and taxonomic classification.</title>
        <authorList>
            <person name="Goeker M."/>
        </authorList>
    </citation>
    <scope>NUCLEOTIDE SEQUENCE [LARGE SCALE GENOMIC DNA]</scope>
    <source>
        <strain evidence="9 10">DSM 100059</strain>
    </source>
</reference>
<dbReference type="PROSITE" id="PS52016">
    <property type="entry name" value="TONB_DEPENDENT_REC_3"/>
    <property type="match status" value="1"/>
</dbReference>
<keyword evidence="10" id="KW-1185">Reference proteome</keyword>
<evidence type="ECO:0000313" key="10">
    <source>
        <dbReference type="Proteomes" id="UP000294498"/>
    </source>
</evidence>
<dbReference type="SUPFAM" id="SSF56935">
    <property type="entry name" value="Porins"/>
    <property type="match status" value="1"/>
</dbReference>
<dbReference type="InterPro" id="IPR036942">
    <property type="entry name" value="Beta-barrel_TonB_sf"/>
</dbReference>
<dbReference type="Gene3D" id="2.170.130.10">
    <property type="entry name" value="TonB-dependent receptor, plug domain"/>
    <property type="match status" value="1"/>
</dbReference>
<dbReference type="GO" id="GO:0009279">
    <property type="term" value="C:cell outer membrane"/>
    <property type="evidence" value="ECO:0007669"/>
    <property type="project" value="UniProtKB-SubCell"/>
</dbReference>
<dbReference type="InterPro" id="IPR008969">
    <property type="entry name" value="CarboxyPept-like_regulatory"/>
</dbReference>
<keyword evidence="3 7" id="KW-1134">Transmembrane beta strand</keyword>
<keyword evidence="2 7" id="KW-0813">Transport</keyword>
<dbReference type="Proteomes" id="UP000294498">
    <property type="component" value="Unassembled WGS sequence"/>
</dbReference>
<dbReference type="NCBIfam" id="TIGR04057">
    <property type="entry name" value="SusC_RagA_signa"/>
    <property type="match status" value="1"/>
</dbReference>
<evidence type="ECO:0000256" key="2">
    <source>
        <dbReference type="ARBA" id="ARBA00022448"/>
    </source>
</evidence>
<dbReference type="Pfam" id="PF07715">
    <property type="entry name" value="Plug"/>
    <property type="match status" value="1"/>
</dbReference>
<protein>
    <submittedName>
        <fullName evidence="9">TonB-linked SusC/RagA family outer membrane protein</fullName>
    </submittedName>
</protein>
<dbReference type="NCBIfam" id="TIGR04056">
    <property type="entry name" value="OMP_RagA_SusC"/>
    <property type="match status" value="1"/>
</dbReference>
<dbReference type="RefSeq" id="WP_162852763.1">
    <property type="nucleotide sequence ID" value="NZ_SODV01000002.1"/>
</dbReference>
<evidence type="ECO:0000256" key="4">
    <source>
        <dbReference type="ARBA" id="ARBA00022692"/>
    </source>
</evidence>
<evidence type="ECO:0000256" key="7">
    <source>
        <dbReference type="PROSITE-ProRule" id="PRU01360"/>
    </source>
</evidence>
<dbReference type="InterPro" id="IPR039426">
    <property type="entry name" value="TonB-dep_rcpt-like"/>
</dbReference>
<keyword evidence="5 7" id="KW-0472">Membrane</keyword>
<feature type="domain" description="TonB-dependent receptor plug" evidence="8">
    <location>
        <begin position="212"/>
        <end position="335"/>
    </location>
</feature>
<keyword evidence="4 7" id="KW-0812">Transmembrane</keyword>
<dbReference type="InterPro" id="IPR023997">
    <property type="entry name" value="TonB-dep_OMP_SusC/RagA_CS"/>
</dbReference>
<dbReference type="EMBL" id="SODV01000002">
    <property type="protein sequence ID" value="TDW96995.1"/>
    <property type="molecule type" value="Genomic_DNA"/>
</dbReference>
<dbReference type="Gene3D" id="2.40.170.20">
    <property type="entry name" value="TonB-dependent receptor, beta-barrel domain"/>
    <property type="match status" value="1"/>
</dbReference>
<dbReference type="InterPro" id="IPR012910">
    <property type="entry name" value="Plug_dom"/>
</dbReference>
<dbReference type="SUPFAM" id="SSF49464">
    <property type="entry name" value="Carboxypeptidase regulatory domain-like"/>
    <property type="match status" value="1"/>
</dbReference>